<keyword evidence="8" id="KW-0862">Zinc</keyword>
<protein>
    <recommendedName>
        <fullName evidence="2">RBR-type E3 ubiquitin transferase</fullName>
        <ecNumber evidence="2">2.3.2.31</ecNumber>
    </recommendedName>
</protein>
<feature type="region of interest" description="Disordered" evidence="9">
    <location>
        <begin position="139"/>
        <end position="172"/>
    </location>
</feature>
<accession>A0AAD9A0J2</accession>
<keyword evidence="3" id="KW-0808">Transferase</keyword>
<evidence type="ECO:0000313" key="12">
    <source>
        <dbReference type="Proteomes" id="UP001243330"/>
    </source>
</evidence>
<dbReference type="EC" id="2.3.2.31" evidence="2"/>
<evidence type="ECO:0000256" key="9">
    <source>
        <dbReference type="SAM" id="MobiDB-lite"/>
    </source>
</evidence>
<dbReference type="GO" id="GO:0016567">
    <property type="term" value="P:protein ubiquitination"/>
    <property type="evidence" value="ECO:0007669"/>
    <property type="project" value="InterPro"/>
</dbReference>
<dbReference type="Proteomes" id="UP001243330">
    <property type="component" value="Unassembled WGS sequence"/>
</dbReference>
<dbReference type="SUPFAM" id="SSF57850">
    <property type="entry name" value="RING/U-box"/>
    <property type="match status" value="2"/>
</dbReference>
<dbReference type="InterPro" id="IPR031127">
    <property type="entry name" value="E3_UB_ligase_RBR"/>
</dbReference>
<evidence type="ECO:0000256" key="5">
    <source>
        <dbReference type="ARBA" id="ARBA00022737"/>
    </source>
</evidence>
<dbReference type="CDD" id="cd22584">
    <property type="entry name" value="Rcat_RBR_unk"/>
    <property type="match status" value="1"/>
</dbReference>
<keyword evidence="5" id="KW-0677">Repeat</keyword>
<evidence type="ECO:0000259" key="10">
    <source>
        <dbReference type="PROSITE" id="PS51873"/>
    </source>
</evidence>
<dbReference type="Gene3D" id="3.30.40.10">
    <property type="entry name" value="Zinc/RING finger domain, C3HC4 (zinc finger)"/>
    <property type="match status" value="1"/>
</dbReference>
<dbReference type="AlphaFoldDB" id="A0AAD9A0J2"/>
<keyword evidence="6" id="KW-0863">Zinc-finger</keyword>
<dbReference type="InterPro" id="IPR002867">
    <property type="entry name" value="IBR_dom"/>
</dbReference>
<evidence type="ECO:0000256" key="1">
    <source>
        <dbReference type="ARBA" id="ARBA00001798"/>
    </source>
</evidence>
<keyword evidence="12" id="KW-1185">Reference proteome</keyword>
<gene>
    <name evidence="11" type="ORF">CCHR01_18527</name>
</gene>
<evidence type="ECO:0000256" key="2">
    <source>
        <dbReference type="ARBA" id="ARBA00012251"/>
    </source>
</evidence>
<dbReference type="GO" id="GO:0061630">
    <property type="term" value="F:ubiquitin protein ligase activity"/>
    <property type="evidence" value="ECO:0007669"/>
    <property type="project" value="UniProtKB-EC"/>
</dbReference>
<dbReference type="EMBL" id="JAQOWY010000758">
    <property type="protein sequence ID" value="KAK1838843.1"/>
    <property type="molecule type" value="Genomic_DNA"/>
</dbReference>
<evidence type="ECO:0000313" key="11">
    <source>
        <dbReference type="EMBL" id="KAK1838843.1"/>
    </source>
</evidence>
<dbReference type="PROSITE" id="PS00518">
    <property type="entry name" value="ZF_RING_1"/>
    <property type="match status" value="1"/>
</dbReference>
<dbReference type="Gene3D" id="1.20.120.1750">
    <property type="match status" value="1"/>
</dbReference>
<proteinExistence type="predicted"/>
<comment type="caution">
    <text evidence="11">The sequence shown here is derived from an EMBL/GenBank/DDBJ whole genome shotgun (WGS) entry which is preliminary data.</text>
</comment>
<sequence length="454" mass="51212">MSAFLDDMDEATLQLIVQMQQEDIRELQDQSKGKAKEADRSDADVAFDTYQAELESFRTFAADRALSRRIARQEGTYPRVTTITAPAEQQAVPDASNPITSQPAESYSAEEIVTEEIVAEEILAADAVHTVCNTDISDDDSIVDMPESSSWGASRKTSKRTRSRSPDRPETRSCISCTKDYDPSNFYLATCDHLYCATCLQKLFHLSLVDESLFPPRCCRKPIPTDQVQHIIPKQLMQEFVAKEIEFSTVNRTYCHQPQCSAFIPPTSIEESIATCPACKAKTCVLCKSMEHKHDEVCKEDTATQEVLKLSAEKKWPRCNKCRAIVELNVGCYHMTCRCGGQFCYLCEAPWKTCACRQWDEPRLFAGAEQRVNRAPNARNMTPQQRAAALTRARRNAIRNHACEHDGRWTKIYGEHTCEGCSDRLSEFIFRCDDDATTVFCRPVRDAGSTDSPE</sequence>
<dbReference type="InterPro" id="IPR013083">
    <property type="entry name" value="Znf_RING/FYVE/PHD"/>
</dbReference>
<dbReference type="InterPro" id="IPR017907">
    <property type="entry name" value="Znf_RING_CS"/>
</dbReference>
<feature type="domain" description="RING-type" evidence="10">
    <location>
        <begin position="170"/>
        <end position="360"/>
    </location>
</feature>
<evidence type="ECO:0000256" key="7">
    <source>
        <dbReference type="ARBA" id="ARBA00022786"/>
    </source>
</evidence>
<evidence type="ECO:0000256" key="4">
    <source>
        <dbReference type="ARBA" id="ARBA00022723"/>
    </source>
</evidence>
<dbReference type="CDD" id="cd20335">
    <property type="entry name" value="BRcat_RBR"/>
    <property type="match status" value="1"/>
</dbReference>
<dbReference type="Pfam" id="PF01485">
    <property type="entry name" value="IBR"/>
    <property type="match status" value="1"/>
</dbReference>
<dbReference type="GO" id="GO:0008270">
    <property type="term" value="F:zinc ion binding"/>
    <property type="evidence" value="ECO:0007669"/>
    <property type="project" value="UniProtKB-KW"/>
</dbReference>
<comment type="catalytic activity">
    <reaction evidence="1">
        <text>[E2 ubiquitin-conjugating enzyme]-S-ubiquitinyl-L-cysteine + [acceptor protein]-L-lysine = [E2 ubiquitin-conjugating enzyme]-L-cysteine + [acceptor protein]-N(6)-ubiquitinyl-L-lysine.</text>
        <dbReference type="EC" id="2.3.2.31"/>
    </reaction>
</comment>
<dbReference type="InterPro" id="IPR044066">
    <property type="entry name" value="TRIAD_supradom"/>
</dbReference>
<evidence type="ECO:0000256" key="8">
    <source>
        <dbReference type="ARBA" id="ARBA00022833"/>
    </source>
</evidence>
<keyword evidence="4" id="KW-0479">Metal-binding</keyword>
<evidence type="ECO:0000256" key="3">
    <source>
        <dbReference type="ARBA" id="ARBA00022679"/>
    </source>
</evidence>
<reference evidence="11" key="1">
    <citation type="submission" date="2023-01" db="EMBL/GenBank/DDBJ databases">
        <title>Colletotrichum chrysophilum M932 genome sequence.</title>
        <authorList>
            <person name="Baroncelli R."/>
        </authorList>
    </citation>
    <scope>NUCLEOTIDE SEQUENCE</scope>
    <source>
        <strain evidence="11">M932</strain>
    </source>
</reference>
<dbReference type="PANTHER" id="PTHR11685">
    <property type="entry name" value="RBR FAMILY RING FINGER AND IBR DOMAIN-CONTAINING"/>
    <property type="match status" value="1"/>
</dbReference>
<keyword evidence="7" id="KW-0833">Ubl conjugation pathway</keyword>
<dbReference type="PROSITE" id="PS51873">
    <property type="entry name" value="TRIAD"/>
    <property type="match status" value="1"/>
</dbReference>
<name>A0AAD9A0J2_9PEZI</name>
<organism evidence="11 12">
    <name type="scientific">Colletotrichum chrysophilum</name>
    <dbReference type="NCBI Taxonomy" id="1836956"/>
    <lineage>
        <taxon>Eukaryota</taxon>
        <taxon>Fungi</taxon>
        <taxon>Dikarya</taxon>
        <taxon>Ascomycota</taxon>
        <taxon>Pezizomycotina</taxon>
        <taxon>Sordariomycetes</taxon>
        <taxon>Hypocreomycetidae</taxon>
        <taxon>Glomerellales</taxon>
        <taxon>Glomerellaceae</taxon>
        <taxon>Colletotrichum</taxon>
        <taxon>Colletotrichum gloeosporioides species complex</taxon>
    </lineage>
</organism>
<evidence type="ECO:0000256" key="6">
    <source>
        <dbReference type="ARBA" id="ARBA00022771"/>
    </source>
</evidence>